<evidence type="ECO:0000259" key="2">
    <source>
        <dbReference type="Pfam" id="PF12883"/>
    </source>
</evidence>
<dbReference type="AlphaFoldDB" id="A0A848GU56"/>
<evidence type="ECO:0000256" key="1">
    <source>
        <dbReference type="SAM" id="SignalP"/>
    </source>
</evidence>
<proteinExistence type="predicted"/>
<organism evidence="3 4">
    <name type="scientific">Chitinophaga fulva</name>
    <dbReference type="NCBI Taxonomy" id="2728842"/>
    <lineage>
        <taxon>Bacteria</taxon>
        <taxon>Pseudomonadati</taxon>
        <taxon>Bacteroidota</taxon>
        <taxon>Chitinophagia</taxon>
        <taxon>Chitinophagales</taxon>
        <taxon>Chitinophagaceae</taxon>
        <taxon>Chitinophaga</taxon>
    </lineage>
</organism>
<comment type="caution">
    <text evidence="3">The sequence shown here is derived from an EMBL/GenBank/DDBJ whole genome shotgun (WGS) entry which is preliminary data.</text>
</comment>
<gene>
    <name evidence="3" type="ORF">HHL17_26025</name>
</gene>
<feature type="chain" id="PRO_5032324695" evidence="1">
    <location>
        <begin position="30"/>
        <end position="147"/>
    </location>
</feature>
<protein>
    <submittedName>
        <fullName evidence="3">DUF3828 domain-containing protein</fullName>
    </submittedName>
</protein>
<dbReference type="Pfam" id="PF12883">
    <property type="entry name" value="DUF3828"/>
    <property type="match status" value="1"/>
</dbReference>
<accession>A0A848GU56</accession>
<dbReference type="InterPro" id="IPR024289">
    <property type="entry name" value="DUF3828"/>
</dbReference>
<name>A0A848GU56_9BACT</name>
<keyword evidence="1" id="KW-0732">Signal</keyword>
<keyword evidence="4" id="KW-1185">Reference proteome</keyword>
<sequence length="147" mass="16707">MKLNLMTVRSVFMLAAACTLFGLRANAQAPVANDSAVTMLKQFYTVYITEGAKMTEDFKKLDLLKKKYCTTKLLYKIKHTELDADPFLNAQDVDGSWVKTLSVNKDPRKEKGYIVSFRGVESNTKITVRLQVTKEKENYKIDIIEGL</sequence>
<evidence type="ECO:0000313" key="4">
    <source>
        <dbReference type="Proteomes" id="UP000583266"/>
    </source>
</evidence>
<dbReference type="Proteomes" id="UP000583266">
    <property type="component" value="Unassembled WGS sequence"/>
</dbReference>
<dbReference type="EMBL" id="JABBGC010000003">
    <property type="protein sequence ID" value="NML40682.1"/>
    <property type="molecule type" value="Genomic_DNA"/>
</dbReference>
<feature type="signal peptide" evidence="1">
    <location>
        <begin position="1"/>
        <end position="29"/>
    </location>
</feature>
<reference evidence="3 4" key="1">
    <citation type="submission" date="2020-04" db="EMBL/GenBank/DDBJ databases">
        <title>Chitinophaga sp. G-6-1-13 sp. nov., isolated from soil.</title>
        <authorList>
            <person name="Dahal R.H."/>
            <person name="Chaudhary D.K."/>
        </authorList>
    </citation>
    <scope>NUCLEOTIDE SEQUENCE [LARGE SCALE GENOMIC DNA]</scope>
    <source>
        <strain evidence="3 4">G-6-1-13</strain>
    </source>
</reference>
<dbReference type="Gene3D" id="3.10.450.50">
    <property type="match status" value="1"/>
</dbReference>
<dbReference type="RefSeq" id="WP_169227769.1">
    <property type="nucleotide sequence ID" value="NZ_JABBGC010000003.1"/>
</dbReference>
<evidence type="ECO:0000313" key="3">
    <source>
        <dbReference type="EMBL" id="NML40682.1"/>
    </source>
</evidence>
<feature type="domain" description="DUF3828" evidence="2">
    <location>
        <begin position="40"/>
        <end position="145"/>
    </location>
</feature>